<keyword evidence="1" id="KW-1133">Transmembrane helix</keyword>
<feature type="chain" id="PRO_5038331173" evidence="2">
    <location>
        <begin position="29"/>
        <end position="348"/>
    </location>
</feature>
<evidence type="ECO:0000256" key="2">
    <source>
        <dbReference type="SAM" id="SignalP"/>
    </source>
</evidence>
<proteinExistence type="predicted"/>
<dbReference type="AlphaFoldDB" id="A0A0D1MBD7"/>
<feature type="domain" description="WxL Interacting Protein peptidoglycan binding" evidence="3">
    <location>
        <begin position="36"/>
        <end position="154"/>
    </location>
</feature>
<dbReference type="InterPro" id="IPR021759">
    <property type="entry name" value="WxLIP_HBD"/>
</dbReference>
<organism evidence="5 6">
    <name type="scientific">Weissella cibaria</name>
    <dbReference type="NCBI Taxonomy" id="137591"/>
    <lineage>
        <taxon>Bacteria</taxon>
        <taxon>Bacillati</taxon>
        <taxon>Bacillota</taxon>
        <taxon>Bacilli</taxon>
        <taxon>Lactobacillales</taxon>
        <taxon>Lactobacillaceae</taxon>
        <taxon>Weissella</taxon>
    </lineage>
</organism>
<protein>
    <submittedName>
        <fullName evidence="5">Uncharacterized protein</fullName>
    </submittedName>
</protein>
<comment type="caution">
    <text evidence="5">The sequence shown here is derived from an EMBL/GenBank/DDBJ whole genome shotgun (WGS) entry which is preliminary data.</text>
</comment>
<evidence type="ECO:0000313" key="6">
    <source>
        <dbReference type="Proteomes" id="UP000032289"/>
    </source>
</evidence>
<sequence length="348" mass="38028" precursor="true">MKIGKHFFGSVIGAGLVTVALSGGPVSAAATSNIGISPVYPDNQITANGIFDLKVQPGQAETLKLKIANLSHETQKLIVQPTTAYTNDAGTMALDHVMVPKNKSRQVDFRRLVAKRDRKQVVTVPAGEITMVEMPIKVPGKAFDGIVVGGVLVKSDDQASPFAKKGVSVKNKFAYAMGVVLKESDQTAVPKLTMGKIQPKIVGNDIKIKTVYKNNKPAIISDMTLHAKITNRQTGQVMGKTADTGMSVVPNSAFNYANNWHGHKIKPGSYHYHATITAANGQHWQLDKNFKVGVAGSFVMNQHYNPWLSYVIIGILVLLLIIMIAVIIYKRLKREQEKRFARQLTKED</sequence>
<gene>
    <name evidence="5" type="ORF">ab3b_00754</name>
</gene>
<evidence type="ECO:0000259" key="4">
    <source>
        <dbReference type="Pfam" id="PF11797"/>
    </source>
</evidence>
<name>A0A0D1MBD7_9LACO</name>
<evidence type="ECO:0000259" key="3">
    <source>
        <dbReference type="Pfam" id="PF06030"/>
    </source>
</evidence>
<reference evidence="5" key="1">
    <citation type="journal article" date="2015" name="Microbiology (Mosc.)">
        <title>Genomics of the Weissella cibaria species with an examination of its metabolic traits.</title>
        <authorList>
            <person name="Lynch K.M."/>
            <person name="Lucid A."/>
            <person name="Arendt E.K."/>
            <person name="Sleator R.D."/>
            <person name="Lucey B."/>
            <person name="Coffey A."/>
        </authorList>
    </citation>
    <scope>NUCLEOTIDE SEQUENCE [LARGE SCALE GENOMIC DNA]</scope>
    <source>
        <strain evidence="5">AB3b</strain>
    </source>
</reference>
<dbReference type="InterPro" id="IPR010317">
    <property type="entry name" value="WxLIP_PGBD"/>
</dbReference>
<keyword evidence="1" id="KW-0472">Membrane</keyword>
<evidence type="ECO:0000256" key="1">
    <source>
        <dbReference type="SAM" id="Phobius"/>
    </source>
</evidence>
<dbReference type="PATRIC" id="fig|137591.24.peg.734"/>
<feature type="domain" description="WxL Interacting Protein host binding" evidence="4">
    <location>
        <begin position="164"/>
        <end position="294"/>
    </location>
</feature>
<feature type="transmembrane region" description="Helical" evidence="1">
    <location>
        <begin position="307"/>
        <end position="329"/>
    </location>
</feature>
<dbReference type="Proteomes" id="UP000032289">
    <property type="component" value="Unassembled WGS sequence"/>
</dbReference>
<dbReference type="Pfam" id="PF06030">
    <property type="entry name" value="WxLIP_PGBD"/>
    <property type="match status" value="1"/>
</dbReference>
<dbReference type="RefSeq" id="WP_043940902.1">
    <property type="nucleotide sequence ID" value="NZ_JWHT01000015.1"/>
</dbReference>
<dbReference type="EMBL" id="JWHT01000015">
    <property type="protein sequence ID" value="KIU25141.1"/>
    <property type="molecule type" value="Genomic_DNA"/>
</dbReference>
<dbReference type="Pfam" id="PF11797">
    <property type="entry name" value="WxLIP_HBD"/>
    <property type="match status" value="1"/>
</dbReference>
<keyword evidence="1" id="KW-0812">Transmembrane</keyword>
<accession>A0A0D1MBD7</accession>
<evidence type="ECO:0000313" key="5">
    <source>
        <dbReference type="EMBL" id="KIU25141.1"/>
    </source>
</evidence>
<keyword evidence="2" id="KW-0732">Signal</keyword>
<feature type="signal peptide" evidence="2">
    <location>
        <begin position="1"/>
        <end position="28"/>
    </location>
</feature>